<gene>
    <name evidence="2" type="ORF">Fifi44_00035</name>
</gene>
<evidence type="ECO:0000256" key="1">
    <source>
        <dbReference type="SAM" id="Phobius"/>
    </source>
</evidence>
<dbReference type="EMBL" id="OK073976">
    <property type="protein sequence ID" value="UCR74904.1"/>
    <property type="molecule type" value="Genomic_DNA"/>
</dbReference>
<keyword evidence="1" id="KW-0812">Transmembrane</keyword>
<keyword evidence="1" id="KW-0472">Membrane</keyword>
<keyword evidence="3" id="KW-1185">Reference proteome</keyword>
<protein>
    <submittedName>
        <fullName evidence="2">Uncharacterized protein</fullName>
    </submittedName>
</protein>
<feature type="transmembrane region" description="Helical" evidence="1">
    <location>
        <begin position="12"/>
        <end position="29"/>
    </location>
</feature>
<organism evidence="2 3">
    <name type="scientific">Erwinia phage Fifi44</name>
    <dbReference type="NCBI Taxonomy" id="2876597"/>
    <lineage>
        <taxon>Viruses</taxon>
        <taxon>Duplodnaviria</taxon>
        <taxon>Heunggongvirae</taxon>
        <taxon>Uroviricota</taxon>
        <taxon>Caudoviricetes</taxon>
        <taxon>Chaseviridae</taxon>
        <taxon>Cleopatravirinae</taxon>
        <taxon>Fifivirus</taxon>
        <taxon>Fifivirus fifi44</taxon>
    </lineage>
</organism>
<proteinExistence type="predicted"/>
<name>A0AAE8Y350_9CAUD</name>
<evidence type="ECO:0000313" key="2">
    <source>
        <dbReference type="EMBL" id="UCR74904.1"/>
    </source>
</evidence>
<reference evidence="2 3" key="1">
    <citation type="submission" date="2021-09" db="EMBL/GenBank/DDBJ databases">
        <title>Complete genome sequence of Fifi44.</title>
        <authorList>
            <person name="Kim S.G."/>
            <person name="Park J."/>
            <person name="Roh E."/>
        </authorList>
    </citation>
    <scope>NUCLEOTIDE SEQUENCE [LARGE SCALE GENOMIC DNA]</scope>
</reference>
<keyword evidence="1" id="KW-1133">Transmembrane helix</keyword>
<dbReference type="Proteomes" id="UP000827644">
    <property type="component" value="Segment"/>
</dbReference>
<evidence type="ECO:0000313" key="3">
    <source>
        <dbReference type="Proteomes" id="UP000827644"/>
    </source>
</evidence>
<accession>A0AAE8Y350</accession>
<sequence length="90" mass="9839">MNLIAMVAKFKGWIATAFVFLVGLGVAYLSGKQKAEQTAEVEKKDAEIESTKAVADTQVREATAAKKVVESVNRSSDTSVDDELQRFTRD</sequence>